<dbReference type="GO" id="GO:0032977">
    <property type="term" value="F:membrane insertase activity"/>
    <property type="evidence" value="ECO:0007669"/>
    <property type="project" value="InterPro"/>
</dbReference>
<dbReference type="PANTHER" id="PTHR12428:SF65">
    <property type="entry name" value="CYTOCHROME C OXIDASE ASSEMBLY PROTEIN COX18, MITOCHONDRIAL"/>
    <property type="match status" value="1"/>
</dbReference>
<keyword evidence="2 5" id="KW-0812">Transmembrane</keyword>
<keyword evidence="3 5" id="KW-1133">Transmembrane helix</keyword>
<feature type="transmembrane region" description="Helical" evidence="5">
    <location>
        <begin position="253"/>
        <end position="277"/>
    </location>
</feature>
<evidence type="ECO:0000256" key="4">
    <source>
        <dbReference type="ARBA" id="ARBA00023136"/>
    </source>
</evidence>
<evidence type="ECO:0000313" key="7">
    <source>
        <dbReference type="Proteomes" id="UP000835052"/>
    </source>
</evidence>
<dbReference type="InterPro" id="IPR001708">
    <property type="entry name" value="YidC/ALB3/OXA1/COX18"/>
</dbReference>
<evidence type="ECO:0000313" key="6">
    <source>
        <dbReference type="EMBL" id="CAD6195647.1"/>
    </source>
</evidence>
<keyword evidence="7" id="KW-1185">Reference proteome</keyword>
<sequence length="323" mass="36051">MLSRISYSRCLPSCSTSNLVLSSFEIKKGPPQVVSRRSISGLPPAIAPAFQYASDCYITQGIQLAMEGLHTTGMTWPTVFVSAALLLRIGTSPLHIYAEKLFAKRLHAQNFLTQNVLKKVSDKYKVPLEPDHKNKKLKLETNDKRILTIADEALAHVPVMLSEHGLQAARIQNLKMCTIPVWIFSSFALRNIISSDFHPSVTGALWIPDMLSPDPYFILPITVGLFSFLNLYSQRKIYPGVGKTTLQQKSYDAILGFFTLFAVTIMSQLPACIPLYWLAVSTSGMAQAQLLRHPKVKGLFGIQRLPTDSRTPIRDLFLMRKAT</sequence>
<comment type="caution">
    <text evidence="6">The sequence shown here is derived from an EMBL/GenBank/DDBJ whole genome shotgun (WGS) entry which is preliminary data.</text>
</comment>
<comment type="subcellular location">
    <subcellularLocation>
        <location evidence="1">Membrane</location>
        <topology evidence="1">Multi-pass membrane protein</topology>
    </subcellularLocation>
</comment>
<dbReference type="GO" id="GO:0032979">
    <property type="term" value="P:protein insertion into mitochondrial inner membrane from matrix"/>
    <property type="evidence" value="ECO:0007669"/>
    <property type="project" value="TreeGrafter"/>
</dbReference>
<proteinExistence type="predicted"/>
<keyword evidence="4 5" id="KW-0472">Membrane</keyword>
<organism evidence="6 7">
    <name type="scientific">Caenorhabditis auriculariae</name>
    <dbReference type="NCBI Taxonomy" id="2777116"/>
    <lineage>
        <taxon>Eukaryota</taxon>
        <taxon>Metazoa</taxon>
        <taxon>Ecdysozoa</taxon>
        <taxon>Nematoda</taxon>
        <taxon>Chromadorea</taxon>
        <taxon>Rhabditida</taxon>
        <taxon>Rhabditina</taxon>
        <taxon>Rhabditomorpha</taxon>
        <taxon>Rhabditoidea</taxon>
        <taxon>Rhabditidae</taxon>
        <taxon>Peloderinae</taxon>
        <taxon>Caenorhabditis</taxon>
    </lineage>
</organism>
<dbReference type="AlphaFoldDB" id="A0A8S1HKZ7"/>
<evidence type="ECO:0000256" key="5">
    <source>
        <dbReference type="SAM" id="Phobius"/>
    </source>
</evidence>
<dbReference type="OrthoDB" id="2148490at2759"/>
<accession>A0A8S1HKZ7</accession>
<evidence type="ECO:0000256" key="3">
    <source>
        <dbReference type="ARBA" id="ARBA00022989"/>
    </source>
</evidence>
<dbReference type="Proteomes" id="UP000835052">
    <property type="component" value="Unassembled WGS sequence"/>
</dbReference>
<feature type="transmembrane region" description="Helical" evidence="5">
    <location>
        <begin position="213"/>
        <end position="232"/>
    </location>
</feature>
<name>A0A8S1HKZ7_9PELO</name>
<evidence type="ECO:0000256" key="2">
    <source>
        <dbReference type="ARBA" id="ARBA00022692"/>
    </source>
</evidence>
<reference evidence="6" key="1">
    <citation type="submission" date="2020-10" db="EMBL/GenBank/DDBJ databases">
        <authorList>
            <person name="Kikuchi T."/>
        </authorList>
    </citation>
    <scope>NUCLEOTIDE SEQUENCE</scope>
    <source>
        <strain evidence="6">NKZ352</strain>
    </source>
</reference>
<protein>
    <submittedName>
        <fullName evidence="6">Uncharacterized protein</fullName>
    </submittedName>
</protein>
<gene>
    <name evidence="6" type="ORF">CAUJ_LOCUS11566</name>
</gene>
<dbReference type="GO" id="GO:0033617">
    <property type="term" value="P:mitochondrial respiratory chain complex IV assembly"/>
    <property type="evidence" value="ECO:0007669"/>
    <property type="project" value="TreeGrafter"/>
</dbReference>
<dbReference type="PANTHER" id="PTHR12428">
    <property type="entry name" value="OXA1"/>
    <property type="match status" value="1"/>
</dbReference>
<dbReference type="GO" id="GO:0005743">
    <property type="term" value="C:mitochondrial inner membrane"/>
    <property type="evidence" value="ECO:0007669"/>
    <property type="project" value="TreeGrafter"/>
</dbReference>
<dbReference type="EMBL" id="CAJGYM010000058">
    <property type="protein sequence ID" value="CAD6195647.1"/>
    <property type="molecule type" value="Genomic_DNA"/>
</dbReference>
<evidence type="ECO:0000256" key="1">
    <source>
        <dbReference type="ARBA" id="ARBA00004141"/>
    </source>
</evidence>